<evidence type="ECO:0000256" key="1">
    <source>
        <dbReference type="ARBA" id="ARBA00006828"/>
    </source>
</evidence>
<dbReference type="InterPro" id="IPR030383">
    <property type="entry name" value="G_VLIG_dom"/>
</dbReference>
<evidence type="ECO:0000259" key="3">
    <source>
        <dbReference type="PROSITE" id="PS50853"/>
    </source>
</evidence>
<gene>
    <name evidence="5" type="ORF">AAFF_G00261340</name>
</gene>
<organism evidence="5 6">
    <name type="scientific">Aldrovandia affinis</name>
    <dbReference type="NCBI Taxonomy" id="143900"/>
    <lineage>
        <taxon>Eukaryota</taxon>
        <taxon>Metazoa</taxon>
        <taxon>Chordata</taxon>
        <taxon>Craniata</taxon>
        <taxon>Vertebrata</taxon>
        <taxon>Euteleostomi</taxon>
        <taxon>Actinopterygii</taxon>
        <taxon>Neopterygii</taxon>
        <taxon>Teleostei</taxon>
        <taxon>Notacanthiformes</taxon>
        <taxon>Halosauridae</taxon>
        <taxon>Aldrovandia</taxon>
    </lineage>
</organism>
<dbReference type="GO" id="GO:0005525">
    <property type="term" value="F:GTP binding"/>
    <property type="evidence" value="ECO:0007669"/>
    <property type="project" value="InterPro"/>
</dbReference>
<evidence type="ECO:0008006" key="7">
    <source>
        <dbReference type="Google" id="ProtNLM"/>
    </source>
</evidence>
<dbReference type="Proteomes" id="UP001221898">
    <property type="component" value="Unassembled WGS sequence"/>
</dbReference>
<feature type="coiled-coil region" evidence="2">
    <location>
        <begin position="689"/>
        <end position="716"/>
    </location>
</feature>
<dbReference type="SMART" id="SM00060">
    <property type="entry name" value="FN3"/>
    <property type="match status" value="2"/>
</dbReference>
<proteinExistence type="inferred from homology"/>
<accession>A0AAD7W2I2</accession>
<dbReference type="InterPro" id="IPR057365">
    <property type="entry name" value="URGCP"/>
</dbReference>
<name>A0AAD7W2I2_9TELE</name>
<dbReference type="PROSITE" id="PS51717">
    <property type="entry name" value="G_VLIG"/>
    <property type="match status" value="1"/>
</dbReference>
<dbReference type="Gene3D" id="2.60.40.10">
    <property type="entry name" value="Immunoglobulins"/>
    <property type="match status" value="3"/>
</dbReference>
<evidence type="ECO:0000256" key="2">
    <source>
        <dbReference type="SAM" id="Coils"/>
    </source>
</evidence>
<dbReference type="Pfam" id="PF00041">
    <property type="entry name" value="fn3"/>
    <property type="match status" value="2"/>
</dbReference>
<protein>
    <recommendedName>
        <fullName evidence="7">Fibronectin type-III domain-containing protein</fullName>
    </recommendedName>
</protein>
<feature type="domain" description="Fibronectin type-III" evidence="3">
    <location>
        <begin position="65"/>
        <end position="156"/>
    </location>
</feature>
<dbReference type="InterPro" id="IPR052986">
    <property type="entry name" value="VLIG_GTPase"/>
</dbReference>
<evidence type="ECO:0000313" key="6">
    <source>
        <dbReference type="Proteomes" id="UP001221898"/>
    </source>
</evidence>
<dbReference type="Pfam" id="PF25496">
    <property type="entry name" value="URGCP"/>
    <property type="match status" value="1"/>
</dbReference>
<feature type="coiled-coil region" evidence="2">
    <location>
        <begin position="625"/>
        <end position="652"/>
    </location>
</feature>
<dbReference type="SUPFAM" id="SSF49265">
    <property type="entry name" value="Fibronectin type III"/>
    <property type="match status" value="2"/>
</dbReference>
<dbReference type="SUPFAM" id="SSF52540">
    <property type="entry name" value="P-loop containing nucleoside triphosphate hydrolases"/>
    <property type="match status" value="1"/>
</dbReference>
<evidence type="ECO:0000259" key="4">
    <source>
        <dbReference type="PROSITE" id="PS51717"/>
    </source>
</evidence>
<dbReference type="Gene3D" id="3.40.50.300">
    <property type="entry name" value="P-loop containing nucleotide triphosphate hydrolases"/>
    <property type="match status" value="1"/>
</dbReference>
<feature type="domain" description="Fibronectin type-III" evidence="3">
    <location>
        <begin position="157"/>
        <end position="250"/>
    </location>
</feature>
<feature type="domain" description="Fibronectin type-III" evidence="3">
    <location>
        <begin position="1"/>
        <end position="64"/>
    </location>
</feature>
<sequence>VPHTFRVNWWGSRGQRESITTDENPTVLSHLRPGTEYSISVCTVLQSSGLESDPVCTTVCTEPSAPERLRVEEVRSRSVRLLWDPPTKMEGVSYTFSITYTCDGEEPREQTTGASSNTADLCDLSPGVEYSFSVCTELHTGGRSSACSTRARTQPSGPGRVKATDVRSRSVTLCWERPVSMEGVSYMIHIIYSCEGEEPRSEIISPETTTAVLSDLRPGMEYTFNITTVLPNNSFSRASTARVRTKTILDELVCELGLEQHLKNKLTLSMVLEIDGETLTDESIQSLKSLPWCFLRRLMMVNMTARSVSCATKVDTASQTEDSFLDTLFTPQGNSNEVNPLDLLTAVFLCSDGFLQQEMVLKMSMCQFSVPLLLPKGDAQQLGSSSLSKSQILNQVLSNPQQYHDTFVHRNMVCGDTPRKISNGLVEISWYLPCGNRNIDIFSEPVAITNLRGDLSDFQTQYSFLCRTSAAVFVFCDDFGTDWNLLGSPHSQARLFLVSDSQSRSFNKDDFRRRVSEFQLQHSNIIMKGPQMNDSEFVNKLCLAISDLLKGNLSKISVEQMSVVAHEFGIPVDEDYMSCQRGKQMADAITAKISEIPEYKEKMLPLQGTTWKQLAKLEKEECRLKNAGEKNIEMYKSELSEQKQKLREQQGAHGISEPMSCFISAMSGSTEERAYFLKWMRINLDHLSRKKLSSLREKYKEECQNSSENKERIAELDQQISSCSLGVEHFLREMGQLYESACSLPEGHTFRQKMQRLPWLCAELLLEGFPLELVDGDASNIPLQWVTQVLKELHCRTQYKIRVVTVLGVQSTGKSTLLNTMFGVQFAVSSGRCTRGAFMLLIRVKEDFKGSLDVIASWRLTQKG</sequence>
<dbReference type="InterPro" id="IPR036116">
    <property type="entry name" value="FN3_sf"/>
</dbReference>
<dbReference type="PANTHER" id="PTHR14819">
    <property type="entry name" value="GTP-BINDING"/>
    <property type="match status" value="1"/>
</dbReference>
<dbReference type="PANTHER" id="PTHR14819:SF9">
    <property type="entry name" value="UP-REGULATOR OF CELL PROLIFERATION-LIKE"/>
    <property type="match status" value="1"/>
</dbReference>
<keyword evidence="2" id="KW-0175">Coiled coil</keyword>
<dbReference type="InterPro" id="IPR003961">
    <property type="entry name" value="FN3_dom"/>
</dbReference>
<dbReference type="CDD" id="cd00063">
    <property type="entry name" value="FN3"/>
    <property type="match status" value="2"/>
</dbReference>
<dbReference type="AlphaFoldDB" id="A0AAD7W2I2"/>
<feature type="domain" description="VLIG-type G" evidence="4">
    <location>
        <begin position="798"/>
        <end position="864"/>
    </location>
</feature>
<comment type="caution">
    <text evidence="5">The sequence shown here is derived from an EMBL/GenBank/DDBJ whole genome shotgun (WGS) entry which is preliminary data.</text>
</comment>
<reference evidence="5" key="1">
    <citation type="journal article" date="2023" name="Science">
        <title>Genome structures resolve the early diversification of teleost fishes.</title>
        <authorList>
            <person name="Parey E."/>
            <person name="Louis A."/>
            <person name="Montfort J."/>
            <person name="Bouchez O."/>
            <person name="Roques C."/>
            <person name="Iampietro C."/>
            <person name="Lluch J."/>
            <person name="Castinel A."/>
            <person name="Donnadieu C."/>
            <person name="Desvignes T."/>
            <person name="Floi Bucao C."/>
            <person name="Jouanno E."/>
            <person name="Wen M."/>
            <person name="Mejri S."/>
            <person name="Dirks R."/>
            <person name="Jansen H."/>
            <person name="Henkel C."/>
            <person name="Chen W.J."/>
            <person name="Zahm M."/>
            <person name="Cabau C."/>
            <person name="Klopp C."/>
            <person name="Thompson A.W."/>
            <person name="Robinson-Rechavi M."/>
            <person name="Braasch I."/>
            <person name="Lecointre G."/>
            <person name="Bobe J."/>
            <person name="Postlethwait J.H."/>
            <person name="Berthelot C."/>
            <person name="Roest Crollius H."/>
            <person name="Guiguen Y."/>
        </authorList>
    </citation>
    <scope>NUCLEOTIDE SEQUENCE</scope>
    <source>
        <strain evidence="5">NC1722</strain>
    </source>
</reference>
<dbReference type="Pfam" id="PF25683">
    <property type="entry name" value="URGCP_GTPase"/>
    <property type="match status" value="1"/>
</dbReference>
<evidence type="ECO:0000313" key="5">
    <source>
        <dbReference type="EMBL" id="KAJ8377285.1"/>
    </source>
</evidence>
<comment type="similarity">
    <text evidence="1">Belongs to the TRAFAC class dynamin-like GTPase superfamily. Very large inducible GTPase (VLIG) family.</text>
</comment>
<dbReference type="InterPro" id="IPR027417">
    <property type="entry name" value="P-loop_NTPase"/>
</dbReference>
<dbReference type="PROSITE" id="PS50853">
    <property type="entry name" value="FN3"/>
    <property type="match status" value="3"/>
</dbReference>
<dbReference type="InterPro" id="IPR013783">
    <property type="entry name" value="Ig-like_fold"/>
</dbReference>
<dbReference type="EMBL" id="JAINUG010000358">
    <property type="protein sequence ID" value="KAJ8377285.1"/>
    <property type="molecule type" value="Genomic_DNA"/>
</dbReference>
<keyword evidence="6" id="KW-1185">Reference proteome</keyword>
<feature type="non-terminal residue" evidence="5">
    <location>
        <position position="1"/>
    </location>
</feature>